<evidence type="ECO:0000256" key="6">
    <source>
        <dbReference type="ARBA" id="ARBA00035226"/>
    </source>
</evidence>
<dbReference type="GO" id="GO:0006412">
    <property type="term" value="P:translation"/>
    <property type="evidence" value="ECO:0007669"/>
    <property type="project" value="InterPro"/>
</dbReference>
<proteinExistence type="inferred from homology"/>
<comment type="caution">
    <text evidence="9">The sequence shown here is derived from an EMBL/GenBank/DDBJ whole genome shotgun (WGS) entry which is preliminary data.</text>
</comment>
<feature type="region of interest" description="Disordered" evidence="8">
    <location>
        <begin position="43"/>
        <end position="72"/>
    </location>
</feature>
<feature type="compositionally biased region" description="Basic residues" evidence="8">
    <location>
        <begin position="43"/>
        <end position="52"/>
    </location>
</feature>
<organism evidence="9 10">
    <name type="scientific">Ovis aries</name>
    <name type="common">Sheep</name>
    <dbReference type="NCBI Taxonomy" id="9940"/>
    <lineage>
        <taxon>Eukaryota</taxon>
        <taxon>Metazoa</taxon>
        <taxon>Chordata</taxon>
        <taxon>Craniata</taxon>
        <taxon>Vertebrata</taxon>
        <taxon>Euteleostomi</taxon>
        <taxon>Mammalia</taxon>
        <taxon>Eutheria</taxon>
        <taxon>Laurasiatheria</taxon>
        <taxon>Artiodactyla</taxon>
        <taxon>Ruminantia</taxon>
        <taxon>Pecora</taxon>
        <taxon>Bovidae</taxon>
        <taxon>Caprinae</taxon>
        <taxon>Ovis</taxon>
    </lineage>
</organism>
<dbReference type="EMBL" id="JAEMGP010000018">
    <property type="protein sequence ID" value="KAG5197969.1"/>
    <property type="molecule type" value="Genomic_DNA"/>
</dbReference>
<dbReference type="Proteomes" id="UP000664991">
    <property type="component" value="Unassembled WGS sequence"/>
</dbReference>
<dbReference type="Gene3D" id="1.10.10.1760">
    <property type="entry name" value="60S ribosomal protein L36"/>
    <property type="match status" value="2"/>
</dbReference>
<dbReference type="Pfam" id="PF01158">
    <property type="entry name" value="Ribosomal_L36e"/>
    <property type="match status" value="2"/>
</dbReference>
<evidence type="ECO:0000256" key="5">
    <source>
        <dbReference type="ARBA" id="ARBA00034092"/>
    </source>
</evidence>
<comment type="subunit">
    <text evidence="2">Component of the large ribosomal subunit.</text>
</comment>
<evidence type="ECO:0000256" key="4">
    <source>
        <dbReference type="ARBA" id="ARBA00023274"/>
    </source>
</evidence>
<reference evidence="9 10" key="1">
    <citation type="submission" date="2020-12" db="EMBL/GenBank/DDBJ databases">
        <title>De novo assembly of Tibetan sheep genome.</title>
        <authorList>
            <person name="Li X."/>
        </authorList>
    </citation>
    <scope>NUCLEOTIDE SEQUENCE [LARGE SCALE GENOMIC DNA]</scope>
    <source>
        <tissue evidence="9">Heart</tissue>
    </source>
</reference>
<dbReference type="InterPro" id="IPR000509">
    <property type="entry name" value="Ribosomal_eL36"/>
</dbReference>
<accession>A0A835ZRK6</accession>
<keyword evidence="3" id="KW-0689">Ribosomal protein</keyword>
<evidence type="ECO:0000313" key="10">
    <source>
        <dbReference type="Proteomes" id="UP000664991"/>
    </source>
</evidence>
<protein>
    <recommendedName>
        <fullName evidence="6">Large ribosomal subunit protein eL36</fullName>
    </recommendedName>
    <alternativeName>
        <fullName evidence="7">60S ribosomal protein L36</fullName>
    </alternativeName>
</protein>
<evidence type="ECO:0000256" key="2">
    <source>
        <dbReference type="ARBA" id="ARBA00011133"/>
    </source>
</evidence>
<gene>
    <name evidence="9" type="ORF">JEQ12_007659</name>
</gene>
<dbReference type="AlphaFoldDB" id="A0A835ZRK6"/>
<dbReference type="GO" id="GO:0005840">
    <property type="term" value="C:ribosome"/>
    <property type="evidence" value="ECO:0007669"/>
    <property type="project" value="UniProtKB-KW"/>
</dbReference>
<dbReference type="GO" id="GO:1990904">
    <property type="term" value="C:ribonucleoprotein complex"/>
    <property type="evidence" value="ECO:0007669"/>
    <property type="project" value="UniProtKB-KW"/>
</dbReference>
<evidence type="ECO:0000313" key="9">
    <source>
        <dbReference type="EMBL" id="KAG5197969.1"/>
    </source>
</evidence>
<dbReference type="PANTHER" id="PTHR10114">
    <property type="entry name" value="60S RIBOSOMAL PROTEIN L36"/>
    <property type="match status" value="1"/>
</dbReference>
<evidence type="ECO:0000256" key="8">
    <source>
        <dbReference type="SAM" id="MobiDB-lite"/>
    </source>
</evidence>
<dbReference type="GO" id="GO:0003735">
    <property type="term" value="F:structural constituent of ribosome"/>
    <property type="evidence" value="ECO:0007669"/>
    <property type="project" value="InterPro"/>
</dbReference>
<evidence type="ECO:0000256" key="3">
    <source>
        <dbReference type="ARBA" id="ARBA00022980"/>
    </source>
</evidence>
<sequence>MGLSKSRKVTKYVSKLRHNGRHGHLTKHTTFVQNMIWEVGKKRVGTHKSAKRKREELSNAMASMRKAAAKKD</sequence>
<evidence type="ECO:0000256" key="7">
    <source>
        <dbReference type="ARBA" id="ARBA00035331"/>
    </source>
</evidence>
<comment type="function">
    <text evidence="5">Component of the large ribosomal subunit. The ribosome is a large ribonucleoprotein complex responsible for the synthesis of proteins in the cell.</text>
</comment>
<dbReference type="InterPro" id="IPR038097">
    <property type="entry name" value="Ribosomal_eL36_sf"/>
</dbReference>
<keyword evidence="4" id="KW-0687">Ribonucleoprotein</keyword>
<evidence type="ECO:0000256" key="1">
    <source>
        <dbReference type="ARBA" id="ARBA00006509"/>
    </source>
</evidence>
<comment type="similarity">
    <text evidence="1">Belongs to the eukaryotic ribosomal protein eL36 family.</text>
</comment>
<name>A0A835ZRK6_SHEEP</name>